<protein>
    <recommendedName>
        <fullName evidence="3">Capsule synthesis protein CapA domain-containing protein</fullName>
    </recommendedName>
</protein>
<proteinExistence type="inferred from homology"/>
<sequence>MISALAERVPKRAVLLTALLQAACLGSRIPHPCGARAAGPGAGATRPGSGRVAAAGARAATTMAQPKPPGTVRLLLTGDIMLGRGVDQILPHHVGPAIYEGWVKDARDYVALAEEANGPLPSQRGPDYPWGFALSDIAAMAPDAFVVNLETAMTTHPEPWPQKGINYRSHPANVATLKASGVDVAVLSNNHAVDWGFAGLEETLATLEGAGLRVAGAGRNASEAARPAVVPLGRRTAAGGGSDGGGGTEAAPAPHAARQAAPAPAPGGEAAASEGAAAGAGAGAAAGAAAAGRVLVWGLGHSSSGVPDAWAAGASSPGVALTDLSPADAARIAAAVAAAKRPGDVAVVSLHWGSNWGFAVPREQRAFARALVDGGVDVVHGHSSHHARGFEVYRGRLITYGCGDLISDYEGISNASVEARYPPESHRDDVGLLWYADVGVGGGALAGLTLTPTRLRHLRLEPPEPGDWDYIQSTMDREACRHGLEGGVVRQEGGPAGGRLRAVLPAAAAAAH</sequence>
<dbReference type="InParanoid" id="A0A2V0PQ86"/>
<dbReference type="Proteomes" id="UP000247498">
    <property type="component" value="Unassembled WGS sequence"/>
</dbReference>
<evidence type="ECO:0000256" key="2">
    <source>
        <dbReference type="SAM" id="MobiDB-lite"/>
    </source>
</evidence>
<dbReference type="SUPFAM" id="SSF56300">
    <property type="entry name" value="Metallo-dependent phosphatases"/>
    <property type="match status" value="1"/>
</dbReference>
<evidence type="ECO:0000256" key="1">
    <source>
        <dbReference type="ARBA" id="ARBA00005662"/>
    </source>
</evidence>
<evidence type="ECO:0000313" key="5">
    <source>
        <dbReference type="Proteomes" id="UP000247498"/>
    </source>
</evidence>
<dbReference type="Pfam" id="PF09587">
    <property type="entry name" value="PGA_cap"/>
    <property type="match status" value="1"/>
</dbReference>
<comment type="similarity">
    <text evidence="1">Belongs to the CapA family.</text>
</comment>
<dbReference type="EMBL" id="BDRX01000155">
    <property type="protein sequence ID" value="GBF99365.1"/>
    <property type="molecule type" value="Genomic_DNA"/>
</dbReference>
<feature type="region of interest" description="Disordered" evidence="2">
    <location>
        <begin position="218"/>
        <end position="272"/>
    </location>
</feature>
<comment type="caution">
    <text evidence="4">The sequence shown here is derived from an EMBL/GenBank/DDBJ whole genome shotgun (WGS) entry which is preliminary data.</text>
</comment>
<dbReference type="PANTHER" id="PTHR33393">
    <property type="entry name" value="POLYGLUTAMINE SYNTHESIS ACCESSORY PROTEIN RV0574C-RELATED"/>
    <property type="match status" value="1"/>
</dbReference>
<feature type="domain" description="Capsule synthesis protein CapA" evidence="3">
    <location>
        <begin position="73"/>
        <end position="409"/>
    </location>
</feature>
<dbReference type="InterPro" id="IPR019079">
    <property type="entry name" value="Capsule_synth_CapA"/>
</dbReference>
<dbReference type="CDD" id="cd07381">
    <property type="entry name" value="MPP_CapA"/>
    <property type="match status" value="1"/>
</dbReference>
<organism evidence="4 5">
    <name type="scientific">Raphidocelis subcapitata</name>
    <dbReference type="NCBI Taxonomy" id="307507"/>
    <lineage>
        <taxon>Eukaryota</taxon>
        <taxon>Viridiplantae</taxon>
        <taxon>Chlorophyta</taxon>
        <taxon>core chlorophytes</taxon>
        <taxon>Chlorophyceae</taxon>
        <taxon>CS clade</taxon>
        <taxon>Sphaeropleales</taxon>
        <taxon>Selenastraceae</taxon>
        <taxon>Raphidocelis</taxon>
    </lineage>
</organism>
<dbReference type="Gene3D" id="3.60.21.10">
    <property type="match status" value="1"/>
</dbReference>
<dbReference type="OrthoDB" id="538649at2759"/>
<dbReference type="InterPro" id="IPR052169">
    <property type="entry name" value="CW_Biosynth-Accessory"/>
</dbReference>
<keyword evidence="5" id="KW-1185">Reference proteome</keyword>
<evidence type="ECO:0000313" key="4">
    <source>
        <dbReference type="EMBL" id="GBF99365.1"/>
    </source>
</evidence>
<dbReference type="InterPro" id="IPR029052">
    <property type="entry name" value="Metallo-depent_PP-like"/>
</dbReference>
<gene>
    <name evidence="4" type="ORF">Rsub_12169</name>
</gene>
<dbReference type="PANTHER" id="PTHR33393:SF11">
    <property type="entry name" value="POLYGLUTAMINE SYNTHESIS ACCESSORY PROTEIN RV0574C-RELATED"/>
    <property type="match status" value="1"/>
</dbReference>
<dbReference type="SMART" id="SM00854">
    <property type="entry name" value="PGA_cap"/>
    <property type="match status" value="1"/>
</dbReference>
<reference evidence="4 5" key="1">
    <citation type="journal article" date="2018" name="Sci. Rep.">
        <title>Raphidocelis subcapitata (=Pseudokirchneriella subcapitata) provides an insight into genome evolution and environmental adaptations in the Sphaeropleales.</title>
        <authorList>
            <person name="Suzuki S."/>
            <person name="Yamaguchi H."/>
            <person name="Nakajima N."/>
            <person name="Kawachi M."/>
        </authorList>
    </citation>
    <scope>NUCLEOTIDE SEQUENCE [LARGE SCALE GENOMIC DNA]</scope>
    <source>
        <strain evidence="4 5">NIES-35</strain>
    </source>
</reference>
<dbReference type="AlphaFoldDB" id="A0A2V0PQ86"/>
<dbReference type="STRING" id="307507.A0A2V0PQ86"/>
<evidence type="ECO:0000259" key="3">
    <source>
        <dbReference type="SMART" id="SM00854"/>
    </source>
</evidence>
<name>A0A2V0PQ86_9CHLO</name>
<accession>A0A2V0PQ86</accession>
<feature type="compositionally biased region" description="Gly residues" evidence="2">
    <location>
        <begin position="238"/>
        <end position="248"/>
    </location>
</feature>
<feature type="compositionally biased region" description="Low complexity" evidence="2">
    <location>
        <begin position="249"/>
        <end position="272"/>
    </location>
</feature>